<dbReference type="SUPFAM" id="SSF52540">
    <property type="entry name" value="P-loop containing nucleoside triphosphate hydrolases"/>
    <property type="match status" value="2"/>
</dbReference>
<dbReference type="InterPro" id="IPR005225">
    <property type="entry name" value="Small_GTP-bd"/>
</dbReference>
<dbReference type="InterPro" id="IPR027417">
    <property type="entry name" value="P-loop_NTPase"/>
</dbReference>
<dbReference type="InterPro" id="IPR015946">
    <property type="entry name" value="KH_dom-like_a/b"/>
</dbReference>
<evidence type="ECO:0000256" key="7">
    <source>
        <dbReference type="ARBA" id="ARBA00032345"/>
    </source>
</evidence>
<keyword evidence="3" id="KW-0690">Ribosome biogenesis</keyword>
<feature type="domain" description="G" evidence="9">
    <location>
        <begin position="40"/>
        <end position="159"/>
    </location>
</feature>
<dbReference type="PANTHER" id="PTHR43834">
    <property type="entry name" value="GTPASE DER"/>
    <property type="match status" value="1"/>
</dbReference>
<name>A0A6P6RXG1_9EIME</name>
<dbReference type="PRINTS" id="PR00326">
    <property type="entry name" value="GTP1OBG"/>
</dbReference>
<evidence type="ECO:0000256" key="1">
    <source>
        <dbReference type="ARBA" id="ARBA00008279"/>
    </source>
</evidence>
<evidence type="ECO:0000313" key="11">
    <source>
        <dbReference type="Proteomes" id="UP000515125"/>
    </source>
</evidence>
<dbReference type="Gene3D" id="3.40.50.300">
    <property type="entry name" value="P-loop containing nucleotide triphosphate hydrolases"/>
    <property type="match status" value="2"/>
</dbReference>
<feature type="compositionally biased region" description="Basic and acidic residues" evidence="8">
    <location>
        <begin position="300"/>
        <end position="314"/>
    </location>
</feature>
<keyword evidence="6" id="KW-0342">GTP-binding</keyword>
<dbReference type="GeneID" id="34618189"/>
<dbReference type="GO" id="GO:0042254">
    <property type="term" value="P:ribosome biogenesis"/>
    <property type="evidence" value="ECO:0007669"/>
    <property type="project" value="UniProtKB-KW"/>
</dbReference>
<evidence type="ECO:0000259" key="10">
    <source>
        <dbReference type="Pfam" id="PF14714"/>
    </source>
</evidence>
<dbReference type="InterPro" id="IPR032859">
    <property type="entry name" value="KH_dom-like"/>
</dbReference>
<evidence type="ECO:0000256" key="2">
    <source>
        <dbReference type="ARBA" id="ARBA00020953"/>
    </source>
</evidence>
<proteinExistence type="inferred from homology"/>
<keyword evidence="5" id="KW-0547">Nucleotide-binding</keyword>
<dbReference type="OrthoDB" id="8954335at2759"/>
<evidence type="ECO:0000256" key="3">
    <source>
        <dbReference type="ARBA" id="ARBA00022517"/>
    </source>
</evidence>
<comment type="similarity">
    <text evidence="1">Belongs to the TRAFAC class TrmE-Era-EngA-EngB-Septin-like GTPase superfamily. EngA (Der) GTPase family.</text>
</comment>
<keyword evidence="11" id="KW-1185">Reference proteome</keyword>
<dbReference type="NCBIfam" id="TIGR00231">
    <property type="entry name" value="small_GTP"/>
    <property type="match status" value="2"/>
</dbReference>
<reference evidence="12" key="1">
    <citation type="submission" date="2025-08" db="UniProtKB">
        <authorList>
            <consortium name="RefSeq"/>
        </authorList>
    </citation>
    <scope>IDENTIFICATION</scope>
</reference>
<evidence type="ECO:0000256" key="4">
    <source>
        <dbReference type="ARBA" id="ARBA00022737"/>
    </source>
</evidence>
<dbReference type="PANTHER" id="PTHR43834:SF6">
    <property type="entry name" value="GTPASE DER"/>
    <property type="match status" value="1"/>
</dbReference>
<dbReference type="Pfam" id="PF01926">
    <property type="entry name" value="MMR_HSR1"/>
    <property type="match status" value="2"/>
</dbReference>
<dbReference type="RefSeq" id="XP_026192072.1">
    <property type="nucleotide sequence ID" value="XM_026336287.1"/>
</dbReference>
<dbReference type="Pfam" id="PF14714">
    <property type="entry name" value="KH_dom-like"/>
    <property type="match status" value="1"/>
</dbReference>
<evidence type="ECO:0000256" key="8">
    <source>
        <dbReference type="SAM" id="MobiDB-lite"/>
    </source>
</evidence>
<evidence type="ECO:0000256" key="6">
    <source>
        <dbReference type="ARBA" id="ARBA00023134"/>
    </source>
</evidence>
<dbReference type="HAMAP" id="MF_00195">
    <property type="entry name" value="GTPase_Der"/>
    <property type="match status" value="1"/>
</dbReference>
<evidence type="ECO:0000256" key="5">
    <source>
        <dbReference type="ARBA" id="ARBA00022741"/>
    </source>
</evidence>
<dbReference type="Proteomes" id="UP000515125">
    <property type="component" value="Unplaced"/>
</dbReference>
<feature type="domain" description="G" evidence="9">
    <location>
        <begin position="372"/>
        <end position="495"/>
    </location>
</feature>
<evidence type="ECO:0000313" key="12">
    <source>
        <dbReference type="RefSeq" id="XP_026192072.1"/>
    </source>
</evidence>
<accession>A0A6P6RXG1</accession>
<keyword evidence="4" id="KW-0677">Repeat</keyword>
<evidence type="ECO:0000259" key="9">
    <source>
        <dbReference type="Pfam" id="PF01926"/>
    </source>
</evidence>
<dbReference type="InterPro" id="IPR006073">
    <property type="entry name" value="GTP-bd"/>
</dbReference>
<feature type="region of interest" description="Disordered" evidence="8">
    <location>
        <begin position="285"/>
        <end position="319"/>
    </location>
</feature>
<dbReference type="GO" id="GO:0005525">
    <property type="term" value="F:GTP binding"/>
    <property type="evidence" value="ECO:0007669"/>
    <property type="project" value="UniProtKB-KW"/>
</dbReference>
<feature type="domain" description="GTPase Der C-terminal KH-domain-like" evidence="10">
    <location>
        <begin position="556"/>
        <end position="636"/>
    </location>
</feature>
<protein>
    <recommendedName>
        <fullName evidence="2">GTPase Der</fullName>
    </recommendedName>
    <alternativeName>
        <fullName evidence="7">GTP-binding protein EngA</fullName>
    </alternativeName>
</protein>
<dbReference type="InterPro" id="IPR016484">
    <property type="entry name" value="GTPase_Der"/>
</dbReference>
<sequence>MFLPNPRVAFKCCSPPFQHSVAAKFGTKCLSSLSTNSFSRVTVVGRCNVGKSSLFNWFLTANSSALPMNKQQHLALVGPEPGTTRDRREALCSWRGLQVLLVDTAGYEAEFEDKNSSTLQQTNQQVSQALEDADLIMFLVDAKEGVTPTDELFARRLRSLLEKRQAAEAEAPKTHKHPDTTLNGCRRWPPEIILVLSKAEGTGVADCMADVYDLQLGHPVLVSTRTNQSPREGPPGGSAAAEAWLEGLARRYGRGEHPALAHNEAPQGFPHLPWSLKKVTCETKEKTAQEETEEGLFLDPTKEPAREGMPDTHTHQGNSELWPSAELEAEASAGPAECPEAPPECLDQVAENLFKADGVRDLNATIEEPIRLTFIGRPNAGKSSLINSILKENRLTASATPGTTTDSVCINFCFKKQKMVLTDTAGVTRGWKMRGDDLLQQASLQTMRNIRSADVCILCLDASRIQATGQISSHDLSLANLATEKEGRCMLVCVTKWDLVEDNNKDYVRSLILERLQTGLGHLKACPVVFTSSKQSQNLNSLLNKARSVYKPWCSRVPTGVLNEWLQDYTARWPPPWRLGSQCQVKYITQTQAKPPTFVAWSNVYAHFPTHYKRQLINAIREEFGLNGIPVRLVLRTTAMPKPGAKLTKAEALKWKRLGPHQHLAATKLSRKYLVKK</sequence>
<dbReference type="AlphaFoldDB" id="A0A6P6RXG1"/>
<organism evidence="11 12">
    <name type="scientific">Cyclospora cayetanensis</name>
    <dbReference type="NCBI Taxonomy" id="88456"/>
    <lineage>
        <taxon>Eukaryota</taxon>
        <taxon>Sar</taxon>
        <taxon>Alveolata</taxon>
        <taxon>Apicomplexa</taxon>
        <taxon>Conoidasida</taxon>
        <taxon>Coccidia</taxon>
        <taxon>Eucoccidiorida</taxon>
        <taxon>Eimeriorina</taxon>
        <taxon>Eimeriidae</taxon>
        <taxon>Cyclospora</taxon>
    </lineage>
</organism>
<gene>
    <name evidence="12" type="primary">LOC34618189</name>
</gene>
<dbReference type="Gene3D" id="3.30.300.20">
    <property type="match status" value="1"/>
</dbReference>